<keyword evidence="1" id="KW-1133">Transmembrane helix</keyword>
<protein>
    <recommendedName>
        <fullName evidence="2">Acyltransferase 3 domain-containing protein</fullName>
    </recommendedName>
</protein>
<feature type="transmembrane region" description="Helical" evidence="1">
    <location>
        <begin position="145"/>
        <end position="165"/>
    </location>
</feature>
<dbReference type="PANTHER" id="PTHR23028">
    <property type="entry name" value="ACETYLTRANSFERASE"/>
    <property type="match status" value="1"/>
</dbReference>
<organism evidence="3 4">
    <name type="scientific">Terasakiispira papahanaumokuakeensis</name>
    <dbReference type="NCBI Taxonomy" id="197479"/>
    <lineage>
        <taxon>Bacteria</taxon>
        <taxon>Pseudomonadati</taxon>
        <taxon>Pseudomonadota</taxon>
        <taxon>Gammaproteobacteria</taxon>
        <taxon>Oceanospirillales</taxon>
        <taxon>Terasakiispira</taxon>
    </lineage>
</organism>
<feature type="transmembrane region" description="Helical" evidence="1">
    <location>
        <begin position="213"/>
        <end position="231"/>
    </location>
</feature>
<name>A0A1E2VCX4_9GAMM</name>
<dbReference type="AlphaFoldDB" id="A0A1E2VCX4"/>
<dbReference type="GO" id="GO:0016020">
    <property type="term" value="C:membrane"/>
    <property type="evidence" value="ECO:0007669"/>
    <property type="project" value="TreeGrafter"/>
</dbReference>
<accession>A0A1E2VCX4</accession>
<gene>
    <name evidence="3" type="ORF">BFW38_16235</name>
</gene>
<feature type="transmembrane region" description="Helical" evidence="1">
    <location>
        <begin position="285"/>
        <end position="303"/>
    </location>
</feature>
<keyword evidence="1" id="KW-0812">Transmembrane</keyword>
<feature type="transmembrane region" description="Helical" evidence="1">
    <location>
        <begin position="31"/>
        <end position="57"/>
    </location>
</feature>
<dbReference type="Proteomes" id="UP000094291">
    <property type="component" value="Unassembled WGS sequence"/>
</dbReference>
<keyword evidence="1" id="KW-0472">Membrane</keyword>
<evidence type="ECO:0000313" key="3">
    <source>
        <dbReference type="EMBL" id="ODC04849.1"/>
    </source>
</evidence>
<dbReference type="EMBL" id="MDTQ01000001">
    <property type="protein sequence ID" value="ODC04849.1"/>
    <property type="molecule type" value="Genomic_DNA"/>
</dbReference>
<dbReference type="GO" id="GO:0000271">
    <property type="term" value="P:polysaccharide biosynthetic process"/>
    <property type="evidence" value="ECO:0007669"/>
    <property type="project" value="TreeGrafter"/>
</dbReference>
<dbReference type="GO" id="GO:0016747">
    <property type="term" value="F:acyltransferase activity, transferring groups other than amino-acyl groups"/>
    <property type="evidence" value="ECO:0007669"/>
    <property type="project" value="InterPro"/>
</dbReference>
<feature type="transmembrane region" description="Helical" evidence="1">
    <location>
        <begin position="323"/>
        <end position="342"/>
    </location>
</feature>
<dbReference type="STRING" id="197479.BFW38_16235"/>
<reference evidence="3 4" key="1">
    <citation type="submission" date="2016-08" db="EMBL/GenBank/DDBJ databases">
        <authorList>
            <person name="Seilhamer J.J."/>
        </authorList>
    </citation>
    <scope>NUCLEOTIDE SEQUENCE [LARGE SCALE GENOMIC DNA]</scope>
    <source>
        <strain evidence="3 4">PH27A</strain>
    </source>
</reference>
<sequence length="368" mass="41783">MFYGIELARGVAALMVLLSHYAHWLTDGPTLLNFFWTGVDLFFVISGFVFARLLLSGQVSPMPFFIRRFFRLYPLYCLAVLTYWWLWPTPPQGISLLFDHLAMLHTTHSRAEAFYLNPAFWSLPVEVEFYLLIPWLTWLFRWRHALWLTALVSLLVRGVIMLQSPPESESLWFFLSVHITGILPEFLIGVGLYPLVQALARAPQRIKRRYTGLSMVGGLLLLGGLADFFVTQGDAGFAQHPLLRAYFGVLCALGYALVLAPLILITQSSSTDARHHPSGRTTQAWGYRISLLLGSLSYSIYLMHNATPVMLQKLWPSLSGPTLALSALVLTLVLAGLMHRLIEEPARLWGRHLSRRWHARRPISPEDI</sequence>
<keyword evidence="4" id="KW-1185">Reference proteome</keyword>
<dbReference type="PANTHER" id="PTHR23028:SF53">
    <property type="entry name" value="ACYL_TRANSF_3 DOMAIN-CONTAINING PROTEIN"/>
    <property type="match status" value="1"/>
</dbReference>
<evidence type="ECO:0000256" key="1">
    <source>
        <dbReference type="SAM" id="Phobius"/>
    </source>
</evidence>
<dbReference type="InterPro" id="IPR002656">
    <property type="entry name" value="Acyl_transf_3_dom"/>
</dbReference>
<feature type="transmembrane region" description="Helical" evidence="1">
    <location>
        <begin position="171"/>
        <end position="193"/>
    </location>
</feature>
<evidence type="ECO:0000313" key="4">
    <source>
        <dbReference type="Proteomes" id="UP000094291"/>
    </source>
</evidence>
<dbReference type="Pfam" id="PF01757">
    <property type="entry name" value="Acyl_transf_3"/>
    <property type="match status" value="1"/>
</dbReference>
<feature type="transmembrane region" description="Helical" evidence="1">
    <location>
        <begin position="69"/>
        <end position="87"/>
    </location>
</feature>
<feature type="domain" description="Acyltransferase 3" evidence="2">
    <location>
        <begin position="3"/>
        <end position="338"/>
    </location>
</feature>
<feature type="transmembrane region" description="Helical" evidence="1">
    <location>
        <begin position="243"/>
        <end position="265"/>
    </location>
</feature>
<evidence type="ECO:0000259" key="2">
    <source>
        <dbReference type="Pfam" id="PF01757"/>
    </source>
</evidence>
<comment type="caution">
    <text evidence="3">The sequence shown here is derived from an EMBL/GenBank/DDBJ whole genome shotgun (WGS) entry which is preliminary data.</text>
</comment>
<dbReference type="InterPro" id="IPR050879">
    <property type="entry name" value="Acyltransferase_3"/>
</dbReference>
<feature type="transmembrane region" description="Helical" evidence="1">
    <location>
        <begin position="7"/>
        <end position="25"/>
    </location>
</feature>
<proteinExistence type="predicted"/>
<feature type="transmembrane region" description="Helical" evidence="1">
    <location>
        <begin position="119"/>
        <end position="138"/>
    </location>
</feature>